<evidence type="ECO:0000256" key="13">
    <source>
        <dbReference type="ARBA" id="ARBA00033368"/>
    </source>
</evidence>
<evidence type="ECO:0000256" key="12">
    <source>
        <dbReference type="ARBA" id="ARBA00031631"/>
    </source>
</evidence>
<organism evidence="15 16">
    <name type="scientific">Halteria grandinella</name>
    <dbReference type="NCBI Taxonomy" id="5974"/>
    <lineage>
        <taxon>Eukaryota</taxon>
        <taxon>Sar</taxon>
        <taxon>Alveolata</taxon>
        <taxon>Ciliophora</taxon>
        <taxon>Intramacronucleata</taxon>
        <taxon>Spirotrichea</taxon>
        <taxon>Stichotrichia</taxon>
        <taxon>Sporadotrichida</taxon>
        <taxon>Halteriidae</taxon>
        <taxon>Halteria</taxon>
    </lineage>
</organism>
<comment type="similarity">
    <text evidence="4">Belongs to the LeuD family. LeuD type 1 subfamily.</text>
</comment>
<evidence type="ECO:0000259" key="14">
    <source>
        <dbReference type="Pfam" id="PF00694"/>
    </source>
</evidence>
<reference evidence="15" key="1">
    <citation type="submission" date="2019-06" db="EMBL/GenBank/DDBJ databases">
        <authorList>
            <person name="Zheng W."/>
        </authorList>
    </citation>
    <scope>NUCLEOTIDE SEQUENCE</scope>
    <source>
        <strain evidence="15">QDHG01</strain>
    </source>
</reference>
<dbReference type="Gene3D" id="3.20.19.10">
    <property type="entry name" value="Aconitase, domain 4"/>
    <property type="match status" value="1"/>
</dbReference>
<dbReference type="FunFam" id="3.20.19.10:FF:000003">
    <property type="entry name" value="3-isopropylmalate dehydratase small subunit"/>
    <property type="match status" value="1"/>
</dbReference>
<dbReference type="NCBIfam" id="NF002458">
    <property type="entry name" value="PRK01641.1"/>
    <property type="match status" value="1"/>
</dbReference>
<comment type="function">
    <text evidence="2">Catalyzes the isomerization between 2-isopropylmalate and 3-isopropylmalate, via the formation of 2-isopropylmaleate.</text>
</comment>
<evidence type="ECO:0000256" key="11">
    <source>
        <dbReference type="ARBA" id="ARBA00023304"/>
    </source>
</evidence>
<dbReference type="GO" id="GO:0009316">
    <property type="term" value="C:3-isopropylmalate dehydratase complex"/>
    <property type="evidence" value="ECO:0007669"/>
    <property type="project" value="InterPro"/>
</dbReference>
<evidence type="ECO:0000256" key="7">
    <source>
        <dbReference type="ARBA" id="ARBA00014371"/>
    </source>
</evidence>
<dbReference type="EC" id="4.2.1.33" evidence="6"/>
<keyword evidence="9" id="KW-0028">Amino-acid biosynthesis</keyword>
<evidence type="ECO:0000256" key="1">
    <source>
        <dbReference type="ARBA" id="ARBA00000491"/>
    </source>
</evidence>
<dbReference type="OrthoDB" id="8116831at2759"/>
<dbReference type="InterPro" id="IPR000573">
    <property type="entry name" value="AconitaseA/IPMdHydase_ssu_swvl"/>
</dbReference>
<dbReference type="InterPro" id="IPR015928">
    <property type="entry name" value="Aconitase/3IPM_dehydase_swvl"/>
</dbReference>
<dbReference type="EMBL" id="RRYP01029742">
    <property type="protein sequence ID" value="TNV71638.1"/>
    <property type="molecule type" value="Genomic_DNA"/>
</dbReference>
<accession>A0A8J8NB46</accession>
<name>A0A8J8NB46_HALGN</name>
<evidence type="ECO:0000256" key="3">
    <source>
        <dbReference type="ARBA" id="ARBA00004729"/>
    </source>
</evidence>
<dbReference type="AlphaFoldDB" id="A0A8J8NB46"/>
<evidence type="ECO:0000313" key="15">
    <source>
        <dbReference type="EMBL" id="TNV71638.1"/>
    </source>
</evidence>
<dbReference type="CDD" id="cd01577">
    <property type="entry name" value="IPMI_Swivel"/>
    <property type="match status" value="1"/>
</dbReference>
<dbReference type="GO" id="GO:0003861">
    <property type="term" value="F:3-isopropylmalate dehydratase activity"/>
    <property type="evidence" value="ECO:0007669"/>
    <property type="project" value="UniProtKB-EC"/>
</dbReference>
<dbReference type="HAMAP" id="MF_01031">
    <property type="entry name" value="LeuD_type1"/>
    <property type="match status" value="1"/>
</dbReference>
<keyword evidence="8" id="KW-0432">Leucine biosynthesis</keyword>
<comment type="subunit">
    <text evidence="5">Heterodimer of LeuC and LeuD.</text>
</comment>
<comment type="pathway">
    <text evidence="3">Amino-acid biosynthesis; L-leucine biosynthesis; L-leucine from 3-methyl-2-oxobutanoate: step 2/4.</text>
</comment>
<gene>
    <name evidence="15" type="ORF">FGO68_gene5003</name>
</gene>
<dbReference type="SUPFAM" id="SSF52016">
    <property type="entry name" value="LeuD/IlvD-like"/>
    <property type="match status" value="1"/>
</dbReference>
<dbReference type="PANTHER" id="PTHR43345:SF5">
    <property type="entry name" value="3-ISOPROPYLMALATE DEHYDRATASE SMALL SUBUNIT"/>
    <property type="match status" value="1"/>
</dbReference>
<keyword evidence="11" id="KW-0100">Branched-chain amino acid biosynthesis</keyword>
<evidence type="ECO:0000256" key="9">
    <source>
        <dbReference type="ARBA" id="ARBA00022605"/>
    </source>
</evidence>
<proteinExistence type="inferred from homology"/>
<feature type="domain" description="Aconitase A/isopropylmalate dehydratase small subunit swivel" evidence="14">
    <location>
        <begin position="29"/>
        <end position="146"/>
    </location>
</feature>
<dbReference type="UniPathway" id="UPA00048">
    <property type="reaction ID" value="UER00071"/>
</dbReference>
<evidence type="ECO:0000256" key="8">
    <source>
        <dbReference type="ARBA" id="ARBA00022430"/>
    </source>
</evidence>
<dbReference type="GO" id="GO:0009098">
    <property type="term" value="P:L-leucine biosynthetic process"/>
    <property type="evidence" value="ECO:0007669"/>
    <property type="project" value="UniProtKB-UniPathway"/>
</dbReference>
<sequence length="240" mass="27640">MSGQREKAPKKLINNQNYSDSEKMQKLVMIQSRAFPLPVENIDTDQIIPARFLKSIDKKGFGENLFRDWRYDVHTNKPNTDFVLNNPKYSGEILVAGNNFGCGSSREHAAWALTDYGFKVVISSFFADIFKGNALNNGLLPVKVSENFLQEILDGITENPERELKVDVESQTVSFGDRSEYFEIDSYKKICLMNGYDDIDFLISRKQAIQEFELKTQKIYENKFQNCRSSRRRNRTGSSE</sequence>
<dbReference type="PANTHER" id="PTHR43345">
    <property type="entry name" value="3-ISOPROPYLMALATE DEHYDRATASE SMALL SUBUNIT 2-RELATED-RELATED"/>
    <property type="match status" value="1"/>
</dbReference>
<keyword evidence="16" id="KW-1185">Reference proteome</keyword>
<dbReference type="Pfam" id="PF00694">
    <property type="entry name" value="Aconitase_C"/>
    <property type="match status" value="1"/>
</dbReference>
<evidence type="ECO:0000256" key="4">
    <source>
        <dbReference type="ARBA" id="ARBA00009845"/>
    </source>
</evidence>
<evidence type="ECO:0000256" key="5">
    <source>
        <dbReference type="ARBA" id="ARBA00011271"/>
    </source>
</evidence>
<protein>
    <recommendedName>
        <fullName evidence="7">3-isopropylmalate dehydratase</fullName>
        <ecNumber evidence="6">4.2.1.33</ecNumber>
    </recommendedName>
    <alternativeName>
        <fullName evidence="12">Alpha-IPM isomerase</fullName>
    </alternativeName>
    <alternativeName>
        <fullName evidence="13">Isopropylmalate isomerase</fullName>
    </alternativeName>
</protein>
<comment type="catalytic activity">
    <reaction evidence="1">
        <text>(2R,3S)-3-isopropylmalate = (2S)-2-isopropylmalate</text>
        <dbReference type="Rhea" id="RHEA:32287"/>
        <dbReference type="ChEBI" id="CHEBI:1178"/>
        <dbReference type="ChEBI" id="CHEBI:35121"/>
        <dbReference type="EC" id="4.2.1.33"/>
    </reaction>
</comment>
<dbReference type="InterPro" id="IPR004431">
    <property type="entry name" value="3-IsopropMal_deHydase_ssu"/>
</dbReference>
<dbReference type="InterPro" id="IPR033940">
    <property type="entry name" value="IPMI_Swivel"/>
</dbReference>
<dbReference type="NCBIfam" id="TIGR00171">
    <property type="entry name" value="leuD"/>
    <property type="match status" value="1"/>
</dbReference>
<evidence type="ECO:0000313" key="16">
    <source>
        <dbReference type="Proteomes" id="UP000785679"/>
    </source>
</evidence>
<evidence type="ECO:0000256" key="6">
    <source>
        <dbReference type="ARBA" id="ARBA00011998"/>
    </source>
</evidence>
<comment type="caution">
    <text evidence="15">The sequence shown here is derived from an EMBL/GenBank/DDBJ whole genome shotgun (WGS) entry which is preliminary data.</text>
</comment>
<dbReference type="Proteomes" id="UP000785679">
    <property type="component" value="Unassembled WGS sequence"/>
</dbReference>
<keyword evidence="10" id="KW-0456">Lyase</keyword>
<evidence type="ECO:0000256" key="10">
    <source>
        <dbReference type="ARBA" id="ARBA00023239"/>
    </source>
</evidence>
<evidence type="ECO:0000256" key="2">
    <source>
        <dbReference type="ARBA" id="ARBA00002695"/>
    </source>
</evidence>
<dbReference type="InterPro" id="IPR050075">
    <property type="entry name" value="LeuD"/>
</dbReference>